<keyword evidence="6" id="KW-1133">Transmembrane helix</keyword>
<dbReference type="PANTHER" id="PTHR21248:SF22">
    <property type="entry name" value="PHOSPHOLIPASE D"/>
    <property type="match status" value="1"/>
</dbReference>
<dbReference type="GO" id="GO:0005886">
    <property type="term" value="C:plasma membrane"/>
    <property type="evidence" value="ECO:0007669"/>
    <property type="project" value="UniProtKB-SubCell"/>
</dbReference>
<feature type="domain" description="PLD phosphodiesterase" evidence="7">
    <location>
        <begin position="386"/>
        <end position="413"/>
    </location>
</feature>
<reference evidence="8" key="2">
    <citation type="submission" date="2022-10" db="EMBL/GenBank/DDBJ databases">
        <authorList>
            <person name="Trinh H.N."/>
        </authorList>
    </citation>
    <scope>NUCLEOTIDE SEQUENCE</scope>
    <source>
        <strain evidence="8">RN2-1</strain>
    </source>
</reference>
<dbReference type="EMBL" id="JAPDNT010000003">
    <property type="protein sequence ID" value="MCW3474391.1"/>
    <property type="molecule type" value="Genomic_DNA"/>
</dbReference>
<accession>A0AA42CF48</accession>
<gene>
    <name evidence="8" type="ORF">OL599_07330</name>
</gene>
<dbReference type="InterPro" id="IPR001736">
    <property type="entry name" value="PLipase_D/transphosphatidylase"/>
</dbReference>
<name>A0AA42CF48_9PROT</name>
<dbReference type="GO" id="GO:0005576">
    <property type="term" value="C:extracellular region"/>
    <property type="evidence" value="ECO:0007669"/>
    <property type="project" value="UniProtKB-SubCell"/>
</dbReference>
<feature type="transmembrane region" description="Helical" evidence="6">
    <location>
        <begin position="44"/>
        <end position="63"/>
    </location>
</feature>
<evidence type="ECO:0000256" key="2">
    <source>
        <dbReference type="ARBA" id="ARBA00004613"/>
    </source>
</evidence>
<protein>
    <recommendedName>
        <fullName evidence="3">Phospholipase D</fullName>
    </recommendedName>
    <alternativeName>
        <fullName evidence="5">Choline phosphatase</fullName>
    </alternativeName>
</protein>
<evidence type="ECO:0000256" key="1">
    <source>
        <dbReference type="ARBA" id="ARBA00003145"/>
    </source>
</evidence>
<keyword evidence="6" id="KW-0812">Transmembrane</keyword>
<keyword evidence="6" id="KW-0472">Membrane</keyword>
<evidence type="ECO:0000259" key="7">
    <source>
        <dbReference type="PROSITE" id="PS50035"/>
    </source>
</evidence>
<dbReference type="RefSeq" id="WP_264713020.1">
    <property type="nucleotide sequence ID" value="NZ_JAPDNT010000003.1"/>
</dbReference>
<evidence type="ECO:0000256" key="6">
    <source>
        <dbReference type="SAM" id="Phobius"/>
    </source>
</evidence>
<dbReference type="GO" id="GO:0008808">
    <property type="term" value="F:cardiolipin synthase activity"/>
    <property type="evidence" value="ECO:0007669"/>
    <property type="project" value="TreeGrafter"/>
</dbReference>
<dbReference type="PROSITE" id="PS50035">
    <property type="entry name" value="PLD"/>
    <property type="match status" value="2"/>
</dbReference>
<proteinExistence type="predicted"/>
<dbReference type="Proteomes" id="UP001165679">
    <property type="component" value="Unassembled WGS sequence"/>
</dbReference>
<dbReference type="Gene3D" id="3.30.870.10">
    <property type="entry name" value="Endonuclease Chain A"/>
    <property type="match status" value="2"/>
</dbReference>
<dbReference type="Pfam" id="PF13091">
    <property type="entry name" value="PLDc_2"/>
    <property type="match status" value="2"/>
</dbReference>
<comment type="caution">
    <text evidence="8">The sequence shown here is derived from an EMBL/GenBank/DDBJ whole genome shotgun (WGS) entry which is preliminary data.</text>
</comment>
<sequence length="471" mass="50593">MSITEHLSLIAAATVQLVFAAGVTIHVLLTKRNVASSTTWIGLAWLSPLAGALLYLLFGINRVSRRARRLRRRPLGVPAAGGARAAVPGAPNLAALDIAAGRITGRPALAGNAIAALSQGDEAYPAMLQAIGAAQASVALSSYIFRDDTTGGHFIAALTDAARRGVQVRVLIDGIGGGYIRSGAYRRLRADGVPAARFLHSLLPWRMPFLNLRTHKKLLIVDGRRAFTGGLNIGDENVMATQPPHPVRDTHFSVTGPVVADLMTAFSEDWQFTTGERLTGTAWFPPIDHSGDSIARAITSGPDHDLEKIKGVMLAAIASARHSVRIATPYFLPDAPLTSALALAALRDVAVDIVIPARSDHRIMDWSARPGLRPLLEAGCRIWHGAAPFDHSKLMTVDGAWSLVGSANWDMRSLRLNFEIAVETYDPALAVRLDQRIASRHGRRLSLGDIDARPLPAALRDAAFRLLLPYL</sequence>
<dbReference type="SMART" id="SM00155">
    <property type="entry name" value="PLDc"/>
    <property type="match status" value="2"/>
</dbReference>
<evidence type="ECO:0000256" key="3">
    <source>
        <dbReference type="ARBA" id="ARBA00018392"/>
    </source>
</evidence>
<keyword evidence="9" id="KW-1185">Reference proteome</keyword>
<feature type="domain" description="PLD phosphodiesterase" evidence="7">
    <location>
        <begin position="210"/>
        <end position="237"/>
    </location>
</feature>
<comment type="function">
    <text evidence="1">Could be a virulence factor.</text>
</comment>
<evidence type="ECO:0000256" key="4">
    <source>
        <dbReference type="ARBA" id="ARBA00022525"/>
    </source>
</evidence>
<evidence type="ECO:0000256" key="5">
    <source>
        <dbReference type="ARBA" id="ARBA00029594"/>
    </source>
</evidence>
<keyword evidence="4" id="KW-0964">Secreted</keyword>
<organism evidence="8 9">
    <name type="scientific">Limobrevibacterium gyesilva</name>
    <dbReference type="NCBI Taxonomy" id="2991712"/>
    <lineage>
        <taxon>Bacteria</taxon>
        <taxon>Pseudomonadati</taxon>
        <taxon>Pseudomonadota</taxon>
        <taxon>Alphaproteobacteria</taxon>
        <taxon>Acetobacterales</taxon>
        <taxon>Acetobacteraceae</taxon>
        <taxon>Limobrevibacterium</taxon>
    </lineage>
</organism>
<reference evidence="8" key="1">
    <citation type="submission" date="2022-09" db="EMBL/GenBank/DDBJ databases">
        <title>Rhodovastum sp. nov. RN2-1 isolated from soil in Seongnam, South Korea.</title>
        <authorList>
            <person name="Le N.T."/>
        </authorList>
    </citation>
    <scope>NUCLEOTIDE SEQUENCE</scope>
    <source>
        <strain evidence="8">RN2-1</strain>
    </source>
</reference>
<dbReference type="AlphaFoldDB" id="A0AA42CF48"/>
<evidence type="ECO:0000313" key="9">
    <source>
        <dbReference type="Proteomes" id="UP001165679"/>
    </source>
</evidence>
<dbReference type="CDD" id="cd09157">
    <property type="entry name" value="PLDc_CLS_unchar2_1"/>
    <property type="match status" value="1"/>
</dbReference>
<dbReference type="GO" id="GO:0032049">
    <property type="term" value="P:cardiolipin biosynthetic process"/>
    <property type="evidence" value="ECO:0007669"/>
    <property type="project" value="UniProtKB-ARBA"/>
</dbReference>
<dbReference type="InterPro" id="IPR025202">
    <property type="entry name" value="PLD-like_dom"/>
</dbReference>
<dbReference type="PANTHER" id="PTHR21248">
    <property type="entry name" value="CARDIOLIPIN SYNTHASE"/>
    <property type="match status" value="1"/>
</dbReference>
<evidence type="ECO:0000313" key="8">
    <source>
        <dbReference type="EMBL" id="MCW3474391.1"/>
    </source>
</evidence>
<comment type="subcellular location">
    <subcellularLocation>
        <location evidence="2">Secreted</location>
    </subcellularLocation>
</comment>
<dbReference type="SUPFAM" id="SSF56024">
    <property type="entry name" value="Phospholipase D/nuclease"/>
    <property type="match status" value="2"/>
</dbReference>